<dbReference type="PANTHER" id="PTHR48111">
    <property type="entry name" value="REGULATOR OF RPOS"/>
    <property type="match status" value="1"/>
</dbReference>
<comment type="caution">
    <text evidence="8">The sequence shown here is derived from an EMBL/GenBank/DDBJ whole genome shotgun (WGS) entry which is preliminary data.</text>
</comment>
<dbReference type="InterPro" id="IPR011006">
    <property type="entry name" value="CheY-like_superfamily"/>
</dbReference>
<evidence type="ECO:0000313" key="8">
    <source>
        <dbReference type="EMBL" id="MCD2518899.1"/>
    </source>
</evidence>
<reference evidence="8" key="1">
    <citation type="submission" date="2021-11" db="EMBL/GenBank/DDBJ databases">
        <title>The complete genome of Massilia sp sp. G4R7.</title>
        <authorList>
            <person name="Liu L."/>
            <person name="Yue J."/>
            <person name="Yuan J."/>
            <person name="Yang F."/>
            <person name="Li L."/>
        </authorList>
    </citation>
    <scope>NUCLEOTIDE SEQUENCE</scope>
    <source>
        <strain evidence="8">G4R7</strain>
    </source>
</reference>
<evidence type="ECO:0000256" key="4">
    <source>
        <dbReference type="PROSITE-ProRule" id="PRU00169"/>
    </source>
</evidence>
<name>A0ABS8QAY1_9BURK</name>
<dbReference type="Pfam" id="PF00072">
    <property type="entry name" value="Response_reg"/>
    <property type="match status" value="1"/>
</dbReference>
<dbReference type="SUPFAM" id="SSF46894">
    <property type="entry name" value="C-terminal effector domain of the bipartite response regulators"/>
    <property type="match status" value="1"/>
</dbReference>
<comment type="caution">
    <text evidence="4">Lacks conserved residue(s) required for the propagation of feature annotation.</text>
</comment>
<dbReference type="Gene3D" id="3.40.50.2300">
    <property type="match status" value="1"/>
</dbReference>
<dbReference type="RefSeq" id="WP_231060169.1">
    <property type="nucleotide sequence ID" value="NZ_JAJNOC010000009.1"/>
</dbReference>
<dbReference type="PROSITE" id="PS50110">
    <property type="entry name" value="RESPONSE_REGULATORY"/>
    <property type="match status" value="1"/>
</dbReference>
<keyword evidence="1" id="KW-0597">Phosphoprotein</keyword>
<organism evidence="8 9">
    <name type="scientific">Massilia phyllostachyos</name>
    <dbReference type="NCBI Taxonomy" id="2898585"/>
    <lineage>
        <taxon>Bacteria</taxon>
        <taxon>Pseudomonadati</taxon>
        <taxon>Pseudomonadota</taxon>
        <taxon>Betaproteobacteria</taxon>
        <taxon>Burkholderiales</taxon>
        <taxon>Oxalobacteraceae</taxon>
        <taxon>Telluria group</taxon>
        <taxon>Massilia</taxon>
    </lineage>
</organism>
<dbReference type="PANTHER" id="PTHR48111:SF40">
    <property type="entry name" value="PHOSPHATE REGULON TRANSCRIPTIONAL REGULATORY PROTEIN PHOB"/>
    <property type="match status" value="1"/>
</dbReference>
<evidence type="ECO:0000259" key="7">
    <source>
        <dbReference type="PROSITE" id="PS51755"/>
    </source>
</evidence>
<dbReference type="InterPro" id="IPR001789">
    <property type="entry name" value="Sig_transdc_resp-reg_receiver"/>
</dbReference>
<dbReference type="EMBL" id="JAJNOC010000009">
    <property type="protein sequence ID" value="MCD2518899.1"/>
    <property type="molecule type" value="Genomic_DNA"/>
</dbReference>
<dbReference type="InterPro" id="IPR016032">
    <property type="entry name" value="Sig_transdc_resp-reg_C-effctor"/>
</dbReference>
<evidence type="ECO:0000256" key="5">
    <source>
        <dbReference type="PROSITE-ProRule" id="PRU01091"/>
    </source>
</evidence>
<proteinExistence type="predicted"/>
<dbReference type="SMART" id="SM00448">
    <property type="entry name" value="REC"/>
    <property type="match status" value="1"/>
</dbReference>
<dbReference type="InterPro" id="IPR039420">
    <property type="entry name" value="WalR-like"/>
</dbReference>
<feature type="domain" description="OmpR/PhoB-type" evidence="7">
    <location>
        <begin position="129"/>
        <end position="226"/>
    </location>
</feature>
<evidence type="ECO:0000313" key="9">
    <source>
        <dbReference type="Proteomes" id="UP001179361"/>
    </source>
</evidence>
<dbReference type="InterPro" id="IPR001867">
    <property type="entry name" value="OmpR/PhoB-type_DNA-bd"/>
</dbReference>
<evidence type="ECO:0000256" key="2">
    <source>
        <dbReference type="ARBA" id="ARBA00023012"/>
    </source>
</evidence>
<dbReference type="Pfam" id="PF00486">
    <property type="entry name" value="Trans_reg_C"/>
    <property type="match status" value="1"/>
</dbReference>
<feature type="domain" description="Response regulatory" evidence="6">
    <location>
        <begin position="4"/>
        <end position="120"/>
    </location>
</feature>
<dbReference type="CDD" id="cd00383">
    <property type="entry name" value="trans_reg_C"/>
    <property type="match status" value="1"/>
</dbReference>
<dbReference type="SUPFAM" id="SSF52172">
    <property type="entry name" value="CheY-like"/>
    <property type="match status" value="1"/>
</dbReference>
<dbReference type="Proteomes" id="UP001179361">
    <property type="component" value="Unassembled WGS sequence"/>
</dbReference>
<evidence type="ECO:0000259" key="6">
    <source>
        <dbReference type="PROSITE" id="PS50110"/>
    </source>
</evidence>
<dbReference type="InterPro" id="IPR036388">
    <property type="entry name" value="WH-like_DNA-bd_sf"/>
</dbReference>
<gene>
    <name evidence="8" type="ORF">LQ564_21605</name>
</gene>
<protein>
    <submittedName>
        <fullName evidence="8">Response regulator transcription factor</fullName>
    </submittedName>
</protein>
<keyword evidence="9" id="KW-1185">Reference proteome</keyword>
<dbReference type="SMART" id="SM00862">
    <property type="entry name" value="Trans_reg_C"/>
    <property type="match status" value="1"/>
</dbReference>
<dbReference type="Gene3D" id="6.10.250.690">
    <property type="match status" value="1"/>
</dbReference>
<keyword evidence="2" id="KW-0902">Two-component regulatory system</keyword>
<accession>A0ABS8QAY1</accession>
<keyword evidence="3 5" id="KW-0238">DNA-binding</keyword>
<dbReference type="Gene3D" id="1.10.10.10">
    <property type="entry name" value="Winged helix-like DNA-binding domain superfamily/Winged helix DNA-binding domain"/>
    <property type="match status" value="1"/>
</dbReference>
<evidence type="ECO:0000256" key="3">
    <source>
        <dbReference type="ARBA" id="ARBA00023125"/>
    </source>
</evidence>
<sequence length="239" mass="26509">MSVHVLVLDPDPAVQRLLLQNLGAAGYEAACCASAEAALLRFEERLPDLLLLEWDLAGQSGETLLRRLRAQQRTRELPAIMVSARRLEADKVLALESGADDFLSKPFGTRELLARMHALLRRRAPQPGLDAVQLAGLRLDPGTQRASAGARPIALGPLEFRLLAFLMRHPERVFTRSQLLDSVWGSHAVLDERTVDTHVGRLRAALGNQHQDHIETVRGTGYRFAAWPARPRMKWPSAA</sequence>
<evidence type="ECO:0000256" key="1">
    <source>
        <dbReference type="ARBA" id="ARBA00022553"/>
    </source>
</evidence>
<dbReference type="PROSITE" id="PS51755">
    <property type="entry name" value="OMPR_PHOB"/>
    <property type="match status" value="1"/>
</dbReference>
<feature type="DNA-binding region" description="OmpR/PhoB-type" evidence="5">
    <location>
        <begin position="129"/>
        <end position="226"/>
    </location>
</feature>